<evidence type="ECO:0000313" key="4">
    <source>
        <dbReference type="EMBL" id="RGS40995.1"/>
    </source>
</evidence>
<dbReference type="Pfam" id="PF01547">
    <property type="entry name" value="SBP_bac_1"/>
    <property type="match status" value="1"/>
</dbReference>
<keyword evidence="3" id="KW-0732">Signal</keyword>
<name>A0A395V7E9_9FIRM</name>
<reference evidence="4 5" key="1">
    <citation type="submission" date="2018-08" db="EMBL/GenBank/DDBJ databases">
        <title>A genome reference for cultivated species of the human gut microbiota.</title>
        <authorList>
            <person name="Zou Y."/>
            <person name="Xue W."/>
            <person name="Luo G."/>
        </authorList>
    </citation>
    <scope>NUCLEOTIDE SEQUENCE [LARGE SCALE GENOMIC DNA]</scope>
    <source>
        <strain evidence="4 5">AF22-12AC</strain>
    </source>
</reference>
<dbReference type="AlphaFoldDB" id="A0A395V7E9"/>
<keyword evidence="2" id="KW-0813">Transport</keyword>
<dbReference type="SUPFAM" id="SSF53850">
    <property type="entry name" value="Periplasmic binding protein-like II"/>
    <property type="match status" value="1"/>
</dbReference>
<dbReference type="Gene3D" id="3.40.190.10">
    <property type="entry name" value="Periplasmic binding protein-like II"/>
    <property type="match status" value="2"/>
</dbReference>
<proteinExistence type="inferred from homology"/>
<evidence type="ECO:0000256" key="3">
    <source>
        <dbReference type="ARBA" id="ARBA00022729"/>
    </source>
</evidence>
<dbReference type="PANTHER" id="PTHR30061:SF50">
    <property type="entry name" value="MALTOSE_MALTODEXTRIN-BINDING PERIPLASMIC PROTEIN"/>
    <property type="match status" value="1"/>
</dbReference>
<protein>
    <submittedName>
        <fullName evidence="4">Extracellular solute-binding protein</fullName>
    </submittedName>
</protein>
<accession>A0A395V7E9</accession>
<comment type="similarity">
    <text evidence="1">Belongs to the bacterial solute-binding protein 1 family.</text>
</comment>
<gene>
    <name evidence="4" type="ORF">DWX93_07245</name>
</gene>
<comment type="caution">
    <text evidence="4">The sequence shown here is derived from an EMBL/GenBank/DDBJ whole genome shotgun (WGS) entry which is preliminary data.</text>
</comment>
<dbReference type="GO" id="GO:0015768">
    <property type="term" value="P:maltose transport"/>
    <property type="evidence" value="ECO:0007669"/>
    <property type="project" value="TreeGrafter"/>
</dbReference>
<dbReference type="Proteomes" id="UP000266172">
    <property type="component" value="Unassembled WGS sequence"/>
</dbReference>
<organism evidence="4 5">
    <name type="scientific">Roseburia hominis</name>
    <dbReference type="NCBI Taxonomy" id="301301"/>
    <lineage>
        <taxon>Bacteria</taxon>
        <taxon>Bacillati</taxon>
        <taxon>Bacillota</taxon>
        <taxon>Clostridia</taxon>
        <taxon>Lachnospirales</taxon>
        <taxon>Lachnospiraceae</taxon>
        <taxon>Roseburia</taxon>
    </lineage>
</organism>
<dbReference type="GO" id="GO:1901982">
    <property type="term" value="F:maltose binding"/>
    <property type="evidence" value="ECO:0007669"/>
    <property type="project" value="TreeGrafter"/>
</dbReference>
<dbReference type="GO" id="GO:0042956">
    <property type="term" value="P:maltodextrin transmembrane transport"/>
    <property type="evidence" value="ECO:0007669"/>
    <property type="project" value="TreeGrafter"/>
</dbReference>
<dbReference type="EMBL" id="QRVL01000004">
    <property type="protein sequence ID" value="RGS40995.1"/>
    <property type="molecule type" value="Genomic_DNA"/>
</dbReference>
<dbReference type="GO" id="GO:0055052">
    <property type="term" value="C:ATP-binding cassette (ABC) transporter complex, substrate-binding subunit-containing"/>
    <property type="evidence" value="ECO:0007669"/>
    <property type="project" value="TreeGrafter"/>
</dbReference>
<evidence type="ECO:0000256" key="1">
    <source>
        <dbReference type="ARBA" id="ARBA00008520"/>
    </source>
</evidence>
<dbReference type="InterPro" id="IPR006059">
    <property type="entry name" value="SBP"/>
</dbReference>
<dbReference type="PANTHER" id="PTHR30061">
    <property type="entry name" value="MALTOSE-BINDING PERIPLASMIC PROTEIN"/>
    <property type="match status" value="1"/>
</dbReference>
<evidence type="ECO:0000313" key="5">
    <source>
        <dbReference type="Proteomes" id="UP000266172"/>
    </source>
</evidence>
<evidence type="ECO:0000256" key="2">
    <source>
        <dbReference type="ARBA" id="ARBA00022448"/>
    </source>
</evidence>
<sequence length="501" mass="55049">MGGNSAEKRKQMKRKKEVALLLLTAVLAAAGCADEKTTGEKTTESGSAAAVSGSSVFDGELEENVTIRVLENDTAISKGYFEELITAFNEAYADQGITAVDANMDQYLDLTNDGPYGYGPDVLYQANDVIMQYAKGKHIYPLPVQQLSCYGQIPESAWKAYETTVDGTTYCCGVPVNVQAPMLYYRADLLPEDWQENWDEDQNGVPDMVENWNDLYAYSKERHEENPAQYGYMKSLYDVYFSSGFLFSYGGYVFGEENTNPEDVGFSAGGAEKGAWVLQQLAGVMNEECIDDTITTNAYSKLGDGTYFATLSTPDMYSTFADELEKEYEAEGMNEEEARETAKQNLIMTTLPKLPESGDLSESDPVLIDMKAMGGVNGYAVSAYTKAPDACLAFIDFATSYEMVTRRSEMLGIAPARGDAAESAGDVSEKIYANLENGNVVLMPSISEVSQIWTPAQTFFTDLAKDAFRSGSEKKYQDLPALKSGLEQVDTQIHDAIYTLK</sequence>